<name>A0AAV4TE24_9ARAC</name>
<keyword evidence="2" id="KW-1185">Reference proteome</keyword>
<accession>A0AAV4TE24</accession>
<dbReference type="AlphaFoldDB" id="A0AAV4TE24"/>
<evidence type="ECO:0000313" key="2">
    <source>
        <dbReference type="Proteomes" id="UP001054837"/>
    </source>
</evidence>
<proteinExistence type="predicted"/>
<dbReference type="Proteomes" id="UP001054837">
    <property type="component" value="Unassembled WGS sequence"/>
</dbReference>
<gene>
    <name evidence="1" type="ORF">CDAR_241281</name>
</gene>
<protein>
    <submittedName>
        <fullName evidence="1">Uncharacterized protein</fullName>
    </submittedName>
</protein>
<reference evidence="1 2" key="1">
    <citation type="submission" date="2021-06" db="EMBL/GenBank/DDBJ databases">
        <title>Caerostris darwini draft genome.</title>
        <authorList>
            <person name="Kono N."/>
            <person name="Arakawa K."/>
        </authorList>
    </citation>
    <scope>NUCLEOTIDE SEQUENCE [LARGE SCALE GENOMIC DNA]</scope>
</reference>
<dbReference type="EMBL" id="BPLQ01009579">
    <property type="protein sequence ID" value="GIY44918.1"/>
    <property type="molecule type" value="Genomic_DNA"/>
</dbReference>
<comment type="caution">
    <text evidence="1">The sequence shown here is derived from an EMBL/GenBank/DDBJ whole genome shotgun (WGS) entry which is preliminary data.</text>
</comment>
<evidence type="ECO:0000313" key="1">
    <source>
        <dbReference type="EMBL" id="GIY44918.1"/>
    </source>
</evidence>
<organism evidence="1 2">
    <name type="scientific">Caerostris darwini</name>
    <dbReference type="NCBI Taxonomy" id="1538125"/>
    <lineage>
        <taxon>Eukaryota</taxon>
        <taxon>Metazoa</taxon>
        <taxon>Ecdysozoa</taxon>
        <taxon>Arthropoda</taxon>
        <taxon>Chelicerata</taxon>
        <taxon>Arachnida</taxon>
        <taxon>Araneae</taxon>
        <taxon>Araneomorphae</taxon>
        <taxon>Entelegynae</taxon>
        <taxon>Araneoidea</taxon>
        <taxon>Araneidae</taxon>
        <taxon>Caerostris</taxon>
    </lineage>
</organism>
<sequence>MVSVNQIIWSLFSNQEWIVSHNDTVPFCSEERGNISHTSITLTVIIRVDRSAAGIEGERGRWGECSVSIRVVPPTPPPTLLWGAGGSDPQKLSRQYFTSRLTKAACGSLIKYKSRLYGQMTPCVTIRCV</sequence>